<evidence type="ECO:0000313" key="1">
    <source>
        <dbReference type="EMBL" id="KAJ3431434.1"/>
    </source>
</evidence>
<reference evidence="1" key="1">
    <citation type="submission" date="2022-08" db="EMBL/GenBank/DDBJ databases">
        <title>Novel sulphate-reducing endosymbionts in the free-living metamonad Anaeramoeba.</title>
        <authorList>
            <person name="Jerlstrom-Hultqvist J."/>
            <person name="Cepicka I."/>
            <person name="Gallot-Lavallee L."/>
            <person name="Salas-Leiva D."/>
            <person name="Curtis B.A."/>
            <person name="Zahonova K."/>
            <person name="Pipaliya S."/>
            <person name="Dacks J."/>
            <person name="Roger A.J."/>
        </authorList>
    </citation>
    <scope>NUCLEOTIDE SEQUENCE</scope>
    <source>
        <strain evidence="1">Busselton2</strain>
    </source>
</reference>
<accession>A0AAV7YRL5</accession>
<proteinExistence type="predicted"/>
<protein>
    <submittedName>
        <fullName evidence="1">Uncharacterized protein</fullName>
    </submittedName>
</protein>
<name>A0AAV7YRL5_9EUKA</name>
<gene>
    <name evidence="1" type="ORF">M0812_03116</name>
</gene>
<dbReference type="EMBL" id="JANTQA010000048">
    <property type="protein sequence ID" value="KAJ3431434.1"/>
    <property type="molecule type" value="Genomic_DNA"/>
</dbReference>
<sequence>MALKTEQISKRLSPVPPLWKYPSFQLFLFLECVLVKNEQLIITVFIMHFFYIEIEIDRRGGENLSDNSLLAFGKKIMKKFPQRRFHTSPTESILKNKNNTFDTDQSEPNNENYLREIEIKYCFQIINQNFTQSIKKSVLIICF</sequence>
<evidence type="ECO:0000313" key="2">
    <source>
        <dbReference type="Proteomes" id="UP001146793"/>
    </source>
</evidence>
<organism evidence="1 2">
    <name type="scientific">Anaeramoeba flamelloides</name>
    <dbReference type="NCBI Taxonomy" id="1746091"/>
    <lineage>
        <taxon>Eukaryota</taxon>
        <taxon>Metamonada</taxon>
        <taxon>Anaeramoebidae</taxon>
        <taxon>Anaeramoeba</taxon>
    </lineage>
</organism>
<comment type="caution">
    <text evidence="1">The sequence shown here is derived from an EMBL/GenBank/DDBJ whole genome shotgun (WGS) entry which is preliminary data.</text>
</comment>
<dbReference type="AlphaFoldDB" id="A0AAV7YRL5"/>
<dbReference type="Proteomes" id="UP001146793">
    <property type="component" value="Unassembled WGS sequence"/>
</dbReference>